<reference evidence="1 2" key="1">
    <citation type="journal article" date="2019" name="Int. J. Syst. Evol. Microbiol.">
        <title>The Global Catalogue of Microorganisms (GCM) 10K type strain sequencing project: providing services to taxonomists for standard genome sequencing and annotation.</title>
        <authorList>
            <consortium name="The Broad Institute Genomics Platform"/>
            <consortium name="The Broad Institute Genome Sequencing Center for Infectious Disease"/>
            <person name="Wu L."/>
            <person name="Ma J."/>
        </authorList>
    </citation>
    <scope>NUCLEOTIDE SEQUENCE [LARGE SCALE GENOMIC DNA]</scope>
    <source>
        <strain evidence="1 2">JCM 6833</strain>
    </source>
</reference>
<dbReference type="EMBL" id="BAAATD010000007">
    <property type="protein sequence ID" value="GAA2612344.1"/>
    <property type="molecule type" value="Genomic_DNA"/>
</dbReference>
<comment type="caution">
    <text evidence="1">The sequence shown here is derived from an EMBL/GenBank/DDBJ whole genome shotgun (WGS) entry which is preliminary data.</text>
</comment>
<evidence type="ECO:0000313" key="1">
    <source>
        <dbReference type="EMBL" id="GAA2612344.1"/>
    </source>
</evidence>
<sequence>MDGRIKAAGMRSVLVDDRPCVRRPGTVASAVLHPYEIAVLEQAAADLGQAHDDLVVRSGPDQR</sequence>
<proteinExistence type="predicted"/>
<dbReference type="Proteomes" id="UP001501509">
    <property type="component" value="Unassembled WGS sequence"/>
</dbReference>
<protein>
    <submittedName>
        <fullName evidence="1">Uncharacterized protein</fullName>
    </submittedName>
</protein>
<name>A0ABN3Q2R5_9ACTN</name>
<keyword evidence="2" id="KW-1185">Reference proteome</keyword>
<accession>A0ABN3Q2R5</accession>
<organism evidence="1 2">
    <name type="scientific">Actinomadura fulvescens</name>
    <dbReference type="NCBI Taxonomy" id="46160"/>
    <lineage>
        <taxon>Bacteria</taxon>
        <taxon>Bacillati</taxon>
        <taxon>Actinomycetota</taxon>
        <taxon>Actinomycetes</taxon>
        <taxon>Streptosporangiales</taxon>
        <taxon>Thermomonosporaceae</taxon>
        <taxon>Actinomadura</taxon>
    </lineage>
</organism>
<gene>
    <name evidence="1" type="ORF">GCM10010411_53850</name>
</gene>
<evidence type="ECO:0000313" key="2">
    <source>
        <dbReference type="Proteomes" id="UP001501509"/>
    </source>
</evidence>